<dbReference type="PANTHER" id="PTHR23155:SF1205">
    <property type="entry name" value="DISEASE RESISTANCE PROTEIN RPM1"/>
    <property type="match status" value="1"/>
</dbReference>
<dbReference type="SUPFAM" id="SSF52058">
    <property type="entry name" value="L domain-like"/>
    <property type="match status" value="1"/>
</dbReference>
<dbReference type="GO" id="GO:0009626">
    <property type="term" value="P:plant-type hypersensitive response"/>
    <property type="evidence" value="ECO:0007669"/>
    <property type="project" value="UniProtKB-ARBA"/>
</dbReference>
<dbReference type="InterPro" id="IPR044974">
    <property type="entry name" value="Disease_R_plants"/>
</dbReference>
<evidence type="ECO:0000259" key="3">
    <source>
        <dbReference type="Pfam" id="PF00931"/>
    </source>
</evidence>
<comment type="caution">
    <text evidence="6">The sequence shown here is derived from an EMBL/GenBank/DDBJ whole genome shotgun (WGS) entry which is preliminary data.</text>
</comment>
<dbReference type="InterPro" id="IPR055414">
    <property type="entry name" value="LRR_R13L4/SHOC2-like"/>
</dbReference>
<protein>
    <submittedName>
        <fullName evidence="6">Uncharacterized protein</fullName>
    </submittedName>
</protein>
<dbReference type="Pfam" id="PF23598">
    <property type="entry name" value="LRR_14"/>
    <property type="match status" value="1"/>
</dbReference>
<dbReference type="OrthoDB" id="690341at2759"/>
<dbReference type="EMBL" id="RWGY01000051">
    <property type="protein sequence ID" value="TVU05819.1"/>
    <property type="molecule type" value="Genomic_DNA"/>
</dbReference>
<dbReference type="SUPFAM" id="SSF52540">
    <property type="entry name" value="P-loop containing nucleoside triphosphate hydrolases"/>
    <property type="match status" value="1"/>
</dbReference>
<dbReference type="Gene3D" id="3.40.50.300">
    <property type="entry name" value="P-loop containing nucleotide triphosphate hydrolases"/>
    <property type="match status" value="1"/>
</dbReference>
<dbReference type="InterPro" id="IPR036388">
    <property type="entry name" value="WH-like_DNA-bd_sf"/>
</dbReference>
<dbReference type="GO" id="GO:0002758">
    <property type="term" value="P:innate immune response-activating signaling pathway"/>
    <property type="evidence" value="ECO:0007669"/>
    <property type="project" value="UniProtKB-ARBA"/>
</dbReference>
<dbReference type="Gene3D" id="1.10.10.10">
    <property type="entry name" value="Winged helix-like DNA-binding domain superfamily/Winged helix DNA-binding domain"/>
    <property type="match status" value="1"/>
</dbReference>
<dbReference type="InterPro" id="IPR032675">
    <property type="entry name" value="LRR_dom_sf"/>
</dbReference>
<organism evidence="6 7">
    <name type="scientific">Eragrostis curvula</name>
    <name type="common">weeping love grass</name>
    <dbReference type="NCBI Taxonomy" id="38414"/>
    <lineage>
        <taxon>Eukaryota</taxon>
        <taxon>Viridiplantae</taxon>
        <taxon>Streptophyta</taxon>
        <taxon>Embryophyta</taxon>
        <taxon>Tracheophyta</taxon>
        <taxon>Spermatophyta</taxon>
        <taxon>Magnoliopsida</taxon>
        <taxon>Liliopsida</taxon>
        <taxon>Poales</taxon>
        <taxon>Poaceae</taxon>
        <taxon>PACMAD clade</taxon>
        <taxon>Chloridoideae</taxon>
        <taxon>Eragrostideae</taxon>
        <taxon>Eragrostidinae</taxon>
        <taxon>Eragrostis</taxon>
    </lineage>
</organism>
<dbReference type="PRINTS" id="PR00364">
    <property type="entry name" value="DISEASERSIST"/>
</dbReference>
<evidence type="ECO:0000256" key="2">
    <source>
        <dbReference type="ARBA" id="ARBA00022821"/>
    </source>
</evidence>
<feature type="domain" description="Disease resistance R13L4/SHOC-2-like LRR" evidence="5">
    <location>
        <begin position="582"/>
        <end position="905"/>
    </location>
</feature>
<dbReference type="AlphaFoldDB" id="A0A5J9T354"/>
<dbReference type="Gene3D" id="1.10.8.430">
    <property type="entry name" value="Helical domain of apoptotic protease-activating factors"/>
    <property type="match status" value="1"/>
</dbReference>
<evidence type="ECO:0000259" key="4">
    <source>
        <dbReference type="Pfam" id="PF23559"/>
    </source>
</evidence>
<keyword evidence="7" id="KW-1185">Reference proteome</keyword>
<evidence type="ECO:0000313" key="7">
    <source>
        <dbReference type="Proteomes" id="UP000324897"/>
    </source>
</evidence>
<dbReference type="InterPro" id="IPR027417">
    <property type="entry name" value="P-loop_NTPase"/>
</dbReference>
<dbReference type="InterPro" id="IPR002182">
    <property type="entry name" value="NB-ARC"/>
</dbReference>
<dbReference type="FunFam" id="1.10.10.10:FF:000322">
    <property type="entry name" value="Probable disease resistance protein At1g63360"/>
    <property type="match status" value="1"/>
</dbReference>
<dbReference type="GO" id="GO:0043531">
    <property type="term" value="F:ADP binding"/>
    <property type="evidence" value="ECO:0007669"/>
    <property type="project" value="InterPro"/>
</dbReference>
<dbReference type="InterPro" id="IPR042197">
    <property type="entry name" value="Apaf_helical"/>
</dbReference>
<dbReference type="PANTHER" id="PTHR23155">
    <property type="entry name" value="DISEASE RESISTANCE PROTEIN RP"/>
    <property type="match status" value="1"/>
</dbReference>
<evidence type="ECO:0000256" key="1">
    <source>
        <dbReference type="ARBA" id="ARBA00022737"/>
    </source>
</evidence>
<dbReference type="Proteomes" id="UP000324897">
    <property type="component" value="Unassembled WGS sequence"/>
</dbReference>
<proteinExistence type="predicted"/>
<dbReference type="InterPro" id="IPR058922">
    <property type="entry name" value="WHD_DRP"/>
</dbReference>
<dbReference type="Gene3D" id="3.80.10.10">
    <property type="entry name" value="Ribonuclease Inhibitor"/>
    <property type="match status" value="1"/>
</dbReference>
<keyword evidence="2" id="KW-0611">Plant defense</keyword>
<sequence length="947" mass="106004">MPAAAARRGRQIIESELQCLSVVLRLVIRSAGEMAEHSRQQRLIALLASKQEMLRRIPWGNMDRVLEPLRSVSAELSDPGIANGASDAKQWVQQVTEIGRDVEDMLDETRSISRSSGGSRSVLSTLAPTINVFRARRRIAKQVKHINSRIDAIKLRLSLLANLDDRESPANATRYRMDDRQLDDVLSFEEVEALGVDSCRNDMAASLLDSGKAPGLRVISVVGIAGVGKTTLVRSVYNEPRVRGRFRCHAWITVGTASSSAANLLKRIMLQVFLDRPEMPANADSMDEMQLADTVGGYLSDKPYLVVLDDIWSSDIWDYLSVALPDNGLGSRIVVSSRVPDIGRQCRWASAGGQVFRHGPLTVDDSLRLFLRKAFRSEDECPPELESVAARIAGECKGLPLLLVAMGGLMSTKDRSVPVWNNVLDQLHKTKKLQQQLTLPSVLWFAYDDLPNRLKACFLYFVLFPRTYCAKRTALIRLWIAEGFVHKEDSSKTLEDTAEEYLMELVHRNLVQVMEYYDYGKVKSCSVHDMFREIIIHKSEEQNFGTSVTGDVIGSKLGANVRRLSTVDAKEDLLQDVRAGNVRTLFMLGASSGSVSSSFISEFKLLRVLDLEGAPVDRLPEELPDGGIYLRYLSLRNTRVSQLPKSLKKLTHLQTLDLKGTYVSKLPSGITKLQNIRHLLAYRYYSGRHPPYYYAIGVTLPQGIGQLSDLQKLTYVEADKENGTLAELGRLKQLKRLGIVKLRERDGPCLCSSIAKMTELLSLSAASISIDEPLDLPFVNPAPQRLERLYLRGNLPTLPRWIFSLRSLVRIRLRWSRLSEGSIKELQSLPVIELALIQAYDGVTLHFGEGFNRLQILEIDHLTNLEHMSFGAAMPNIQKMSIRSCGKLNTIPDGVEGLKYLKEIHLFAMPDLLVSSLKEGGANHDKVGHIPFIRVYNEHRDISSINL</sequence>
<dbReference type="GO" id="GO:0042742">
    <property type="term" value="P:defense response to bacterium"/>
    <property type="evidence" value="ECO:0007669"/>
    <property type="project" value="UniProtKB-ARBA"/>
</dbReference>
<dbReference type="Pfam" id="PF00931">
    <property type="entry name" value="NB-ARC"/>
    <property type="match status" value="1"/>
</dbReference>
<evidence type="ECO:0000313" key="6">
    <source>
        <dbReference type="EMBL" id="TVU05819.1"/>
    </source>
</evidence>
<dbReference type="Gramene" id="TVU05819">
    <property type="protein sequence ID" value="TVU05819"/>
    <property type="gene ID" value="EJB05_49003"/>
</dbReference>
<gene>
    <name evidence="6" type="ORF">EJB05_49003</name>
</gene>
<name>A0A5J9T354_9POAL</name>
<reference evidence="6 7" key="1">
    <citation type="journal article" date="2019" name="Sci. Rep.">
        <title>A high-quality genome of Eragrostis curvula grass provides insights into Poaceae evolution and supports new strategies to enhance forage quality.</title>
        <authorList>
            <person name="Carballo J."/>
            <person name="Santos B.A.C.M."/>
            <person name="Zappacosta D."/>
            <person name="Garbus I."/>
            <person name="Selva J.P."/>
            <person name="Gallo C.A."/>
            <person name="Diaz A."/>
            <person name="Albertini E."/>
            <person name="Caccamo M."/>
            <person name="Echenique V."/>
        </authorList>
    </citation>
    <scope>NUCLEOTIDE SEQUENCE [LARGE SCALE GENOMIC DNA]</scope>
    <source>
        <strain evidence="7">cv. Victoria</strain>
        <tissue evidence="6">Leaf</tissue>
    </source>
</reference>
<dbReference type="Pfam" id="PF23559">
    <property type="entry name" value="WHD_DRP"/>
    <property type="match status" value="1"/>
</dbReference>
<keyword evidence="1" id="KW-0677">Repeat</keyword>
<evidence type="ECO:0000259" key="5">
    <source>
        <dbReference type="Pfam" id="PF23598"/>
    </source>
</evidence>
<feature type="domain" description="NB-ARC" evidence="3">
    <location>
        <begin position="213"/>
        <end position="379"/>
    </location>
</feature>
<feature type="domain" description="Disease resistance protein winged helix" evidence="4">
    <location>
        <begin position="463"/>
        <end position="535"/>
    </location>
</feature>
<accession>A0A5J9T354</accession>